<dbReference type="EMBL" id="JAAXOX010000003">
    <property type="protein sequence ID" value="NKY22520.1"/>
    <property type="molecule type" value="Genomic_DNA"/>
</dbReference>
<evidence type="ECO:0000313" key="5">
    <source>
        <dbReference type="EMBL" id="NKY22520.1"/>
    </source>
</evidence>
<evidence type="ECO:0000259" key="4">
    <source>
        <dbReference type="SMART" id="SM00701"/>
    </source>
</evidence>
<protein>
    <recommendedName>
        <fullName evidence="4">Peptidoglycan recognition protein family domain-containing protein</fullName>
    </recommendedName>
</protein>
<feature type="domain" description="Peptidoglycan recognition protein family" evidence="4">
    <location>
        <begin position="269"/>
        <end position="422"/>
    </location>
</feature>
<comment type="caution">
    <text evidence="5">The sequence shown here is derived from an EMBL/GenBank/DDBJ whole genome shotgun (WGS) entry which is preliminary data.</text>
</comment>
<evidence type="ECO:0000256" key="1">
    <source>
        <dbReference type="ARBA" id="ARBA00007553"/>
    </source>
</evidence>
<dbReference type="Pfam" id="PF01510">
    <property type="entry name" value="Amidase_2"/>
    <property type="match status" value="1"/>
</dbReference>
<evidence type="ECO:0000256" key="2">
    <source>
        <dbReference type="SAM" id="MobiDB-lite"/>
    </source>
</evidence>
<feature type="region of interest" description="Disordered" evidence="2">
    <location>
        <begin position="162"/>
        <end position="188"/>
    </location>
</feature>
<comment type="similarity">
    <text evidence="1">Belongs to the N-acetylmuramoyl-L-alanine amidase 2 family.</text>
</comment>
<gene>
    <name evidence="5" type="ORF">HGA03_07540</name>
</gene>
<dbReference type="PANTHER" id="PTHR11022:SF41">
    <property type="entry name" value="PEPTIDOGLYCAN-RECOGNITION PROTEIN LC-RELATED"/>
    <property type="match status" value="1"/>
</dbReference>
<dbReference type="CDD" id="cd06583">
    <property type="entry name" value="PGRP"/>
    <property type="match status" value="1"/>
</dbReference>
<dbReference type="GO" id="GO:0009253">
    <property type="term" value="P:peptidoglycan catabolic process"/>
    <property type="evidence" value="ECO:0007669"/>
    <property type="project" value="InterPro"/>
</dbReference>
<feature type="chain" id="PRO_5030659083" description="Peptidoglycan recognition protein family domain-containing protein" evidence="3">
    <location>
        <begin position="33"/>
        <end position="991"/>
    </location>
</feature>
<reference evidence="5 6" key="1">
    <citation type="submission" date="2020-04" db="EMBL/GenBank/DDBJ databases">
        <title>MicrobeNet Type strains.</title>
        <authorList>
            <person name="Nicholson A.C."/>
        </authorList>
    </citation>
    <scope>NUCLEOTIDE SEQUENCE [LARGE SCALE GENOMIC DNA]</scope>
    <source>
        <strain evidence="5 6">ATCC BAA-788</strain>
    </source>
</reference>
<dbReference type="GO" id="GO:0008270">
    <property type="term" value="F:zinc ion binding"/>
    <property type="evidence" value="ECO:0007669"/>
    <property type="project" value="InterPro"/>
</dbReference>
<dbReference type="AlphaFoldDB" id="A0A7X6KVD8"/>
<accession>A0A7X6KVD8</accession>
<dbReference type="InterPro" id="IPR002502">
    <property type="entry name" value="Amidase_domain"/>
</dbReference>
<evidence type="ECO:0000313" key="6">
    <source>
        <dbReference type="Proteomes" id="UP000581206"/>
    </source>
</evidence>
<dbReference type="SUPFAM" id="SSF55846">
    <property type="entry name" value="N-acetylmuramoyl-L-alanine amidase-like"/>
    <property type="match status" value="1"/>
</dbReference>
<keyword evidence="6" id="KW-1185">Reference proteome</keyword>
<keyword evidence="3" id="KW-0732">Signal</keyword>
<name>A0A7X6KVD8_9CELL</name>
<dbReference type="Proteomes" id="UP000581206">
    <property type="component" value="Unassembled WGS sequence"/>
</dbReference>
<dbReference type="SMART" id="SM00701">
    <property type="entry name" value="PGRP"/>
    <property type="match status" value="1"/>
</dbReference>
<dbReference type="InterPro" id="IPR006619">
    <property type="entry name" value="PGRP_domain_met/bac"/>
</dbReference>
<feature type="region of interest" description="Disordered" evidence="2">
    <location>
        <begin position="52"/>
        <end position="120"/>
    </location>
</feature>
<proteinExistence type="inferred from homology"/>
<sequence length="991" mass="102229">MRSRRLVTTVLSTALIATLLAAVPGTAEPAQAAGSDDLSVTELDLDGVETADLAALPDPESVPTEEGAQDPAASVQRAAGPEPDPTSEPTADPTITAAPSPSPDPTEAPAPEQTTEAAPDVLTTELDTADFSVLGVTWDRTEGLEGVQIRYRVRIDGEWTDWSGLESSDIGPDDGTDDAETSGDRDGTDPIVAVGADGVQIWAEAASGTVTGLKAVLIDPGSDPADVGATVDGTGSTTATTASDTTAVFQNLGTATDTGTVRTAALAQPGIISRAGWGADESLRGCTPDYSRSMVSAAVHHTASANGYTAAAVPGIIRGFYAYHTRPEAAGGRGWCDIGYNFLVDQYGRIFEGRAGGITSTVVGVHTGGFNSRTIGVAAIGDYSSYGPSGALAESISQLIAWKFAVHRIQANASVTMTSGGGASKYPAGTVVTFPTIYAHRDAALTSCPGQALYNLLPDIRNRVAQLANATVAASPRWSLDSLSATSGGIALRGWAFDPDSDVALPVRVSVDGAVQTLTANQSRPDVASSFGVGPNHGFSGTVTAGNGRHLVCVSIGNVGAGQDVVIACDWLTVQNAAPIGNLDAIGTTPTSISVRGWALDPDTRDPIRVHVYVDGRAVQALTADQPRPDIDRAYGKGPNHGFDATIDATGGRHEVCLYLINQPAGANVRLTCRTVDVGKPPMGVIDAVATSAGSVSLSGWALDPDTTDSIRVHAYVDGKGTTAVTADRSRPDVGRAHGLGDAHGFAITLPVADGTHEVCLFLINTPSGPNTKLCRTVTVRNAAPFGRLDTMSSTAQGVTFSGWALDPDTTDPIRLHVYVDGTSVQALTADRTRTDVGRAYGQGDDHGFSGSVPLSTGRHQVCLYLINTPTGSNPLLTCRDVTVTNAAPVGALDAVTPSGGGQMRVRGWALDTDVDTPVSVHLYLDGGIVQRVSAEQSRPDVGRARGTDGMHGFDTTVQAAAGRHELCAYAINQPVGPNTRLGCMTVDVTD</sequence>
<dbReference type="InterPro" id="IPR015510">
    <property type="entry name" value="PGRP"/>
</dbReference>
<dbReference type="InterPro" id="IPR036505">
    <property type="entry name" value="Amidase/PGRP_sf"/>
</dbReference>
<dbReference type="GO" id="GO:0008745">
    <property type="term" value="F:N-acetylmuramoyl-L-alanine amidase activity"/>
    <property type="evidence" value="ECO:0007669"/>
    <property type="project" value="InterPro"/>
</dbReference>
<feature type="compositionally biased region" description="Low complexity" evidence="2">
    <location>
        <begin position="109"/>
        <end position="119"/>
    </location>
</feature>
<dbReference type="Gene3D" id="3.40.80.10">
    <property type="entry name" value="Peptidoglycan recognition protein-like"/>
    <property type="match status" value="1"/>
</dbReference>
<dbReference type="RefSeq" id="WP_168629646.1">
    <property type="nucleotide sequence ID" value="NZ_BONL01000004.1"/>
</dbReference>
<feature type="compositionally biased region" description="Acidic residues" evidence="2">
    <location>
        <begin position="171"/>
        <end position="181"/>
    </location>
</feature>
<evidence type="ECO:0000256" key="3">
    <source>
        <dbReference type="SAM" id="SignalP"/>
    </source>
</evidence>
<dbReference type="PANTHER" id="PTHR11022">
    <property type="entry name" value="PEPTIDOGLYCAN RECOGNITION PROTEIN"/>
    <property type="match status" value="1"/>
</dbReference>
<organism evidence="5 6">
    <name type="scientific">Cellulomonas denverensis</name>
    <dbReference type="NCBI Taxonomy" id="264297"/>
    <lineage>
        <taxon>Bacteria</taxon>
        <taxon>Bacillati</taxon>
        <taxon>Actinomycetota</taxon>
        <taxon>Actinomycetes</taxon>
        <taxon>Micrococcales</taxon>
        <taxon>Cellulomonadaceae</taxon>
        <taxon>Cellulomonas</taxon>
    </lineage>
</organism>
<feature type="signal peptide" evidence="3">
    <location>
        <begin position="1"/>
        <end position="32"/>
    </location>
</feature>